<dbReference type="AlphaFoldDB" id="A0AAN8R379"/>
<organism evidence="6 7">
    <name type="scientific">Coregonus suidteri</name>
    <dbReference type="NCBI Taxonomy" id="861788"/>
    <lineage>
        <taxon>Eukaryota</taxon>
        <taxon>Metazoa</taxon>
        <taxon>Chordata</taxon>
        <taxon>Craniata</taxon>
        <taxon>Vertebrata</taxon>
        <taxon>Euteleostomi</taxon>
        <taxon>Actinopterygii</taxon>
        <taxon>Neopterygii</taxon>
        <taxon>Teleostei</taxon>
        <taxon>Protacanthopterygii</taxon>
        <taxon>Salmoniformes</taxon>
        <taxon>Salmonidae</taxon>
        <taxon>Coregoninae</taxon>
        <taxon>Coregonus</taxon>
    </lineage>
</organism>
<evidence type="ECO:0000313" key="6">
    <source>
        <dbReference type="EMBL" id="KAK6321633.1"/>
    </source>
</evidence>
<evidence type="ECO:0000256" key="1">
    <source>
        <dbReference type="ARBA" id="ARBA00001946"/>
    </source>
</evidence>
<protein>
    <submittedName>
        <fullName evidence="6">Uncharacterized protein</fullName>
    </submittedName>
</protein>
<keyword evidence="5" id="KW-0460">Magnesium</keyword>
<name>A0AAN8R379_9TELE</name>
<dbReference type="Proteomes" id="UP001356427">
    <property type="component" value="Unassembled WGS sequence"/>
</dbReference>
<dbReference type="GO" id="GO:0016779">
    <property type="term" value="F:nucleotidyltransferase activity"/>
    <property type="evidence" value="ECO:0007669"/>
    <property type="project" value="UniProtKB-KW"/>
</dbReference>
<keyword evidence="3" id="KW-0548">Nucleotidyltransferase</keyword>
<evidence type="ECO:0000256" key="2">
    <source>
        <dbReference type="ARBA" id="ARBA00022694"/>
    </source>
</evidence>
<dbReference type="SUPFAM" id="SSF81891">
    <property type="entry name" value="Poly A polymerase C-terminal region-like"/>
    <property type="match status" value="1"/>
</dbReference>
<gene>
    <name evidence="6" type="ORF">J4Q44_G00086090</name>
</gene>
<dbReference type="Gene3D" id="1.10.3090.10">
    <property type="entry name" value="cca-adding enzyme, domain 2"/>
    <property type="match status" value="1"/>
</dbReference>
<keyword evidence="2" id="KW-0819">tRNA processing</keyword>
<accession>A0AAN8R379</accession>
<evidence type="ECO:0000256" key="4">
    <source>
        <dbReference type="ARBA" id="ARBA00022723"/>
    </source>
</evidence>
<dbReference type="GO" id="GO:0005739">
    <property type="term" value="C:mitochondrion"/>
    <property type="evidence" value="ECO:0007669"/>
    <property type="project" value="TreeGrafter"/>
</dbReference>
<dbReference type="EMBL" id="JAGTTL010000006">
    <property type="protein sequence ID" value="KAK6321633.1"/>
    <property type="molecule type" value="Genomic_DNA"/>
</dbReference>
<proteinExistence type="predicted"/>
<comment type="cofactor">
    <cofactor evidence="1">
        <name>Mg(2+)</name>
        <dbReference type="ChEBI" id="CHEBI:18420"/>
    </cofactor>
</comment>
<evidence type="ECO:0000256" key="3">
    <source>
        <dbReference type="ARBA" id="ARBA00022695"/>
    </source>
</evidence>
<evidence type="ECO:0000256" key="5">
    <source>
        <dbReference type="ARBA" id="ARBA00022842"/>
    </source>
</evidence>
<evidence type="ECO:0000313" key="7">
    <source>
        <dbReference type="Proteomes" id="UP001356427"/>
    </source>
</evidence>
<dbReference type="GO" id="GO:0001680">
    <property type="term" value="P:tRNA 3'-terminal CCA addition"/>
    <property type="evidence" value="ECO:0007669"/>
    <property type="project" value="TreeGrafter"/>
</dbReference>
<comment type="caution">
    <text evidence="6">The sequence shown here is derived from an EMBL/GenBank/DDBJ whole genome shotgun (WGS) entry which is preliminary data.</text>
</comment>
<dbReference type="GO" id="GO:0046872">
    <property type="term" value="F:metal ion binding"/>
    <property type="evidence" value="ECO:0007669"/>
    <property type="project" value="UniProtKB-KW"/>
</dbReference>
<dbReference type="GO" id="GO:0000049">
    <property type="term" value="F:tRNA binding"/>
    <property type="evidence" value="ECO:0007669"/>
    <property type="project" value="TreeGrafter"/>
</dbReference>
<keyword evidence="3" id="KW-0808">Transferase</keyword>
<keyword evidence="7" id="KW-1185">Reference proteome</keyword>
<keyword evidence="4" id="KW-0479">Metal-binding</keyword>
<dbReference type="PANTHER" id="PTHR46173:SF1">
    <property type="entry name" value="CCA TRNA NUCLEOTIDYLTRANSFERASE 1, MITOCHONDRIAL"/>
    <property type="match status" value="1"/>
</dbReference>
<reference evidence="6 7" key="1">
    <citation type="submission" date="2021-04" db="EMBL/GenBank/DDBJ databases">
        <authorList>
            <person name="De Guttry C."/>
            <person name="Zahm M."/>
            <person name="Klopp C."/>
            <person name="Cabau C."/>
            <person name="Louis A."/>
            <person name="Berthelot C."/>
            <person name="Parey E."/>
            <person name="Roest Crollius H."/>
            <person name="Montfort J."/>
            <person name="Robinson-Rechavi M."/>
            <person name="Bucao C."/>
            <person name="Bouchez O."/>
            <person name="Gislard M."/>
            <person name="Lluch J."/>
            <person name="Milhes M."/>
            <person name="Lampietro C."/>
            <person name="Lopez Roques C."/>
            <person name="Donnadieu C."/>
            <person name="Braasch I."/>
            <person name="Desvignes T."/>
            <person name="Postlethwait J."/>
            <person name="Bobe J."/>
            <person name="Wedekind C."/>
            <person name="Guiguen Y."/>
        </authorList>
    </citation>
    <scope>NUCLEOTIDE SEQUENCE [LARGE SCALE GENOMIC DNA]</scope>
    <source>
        <strain evidence="6">Cs_M1</strain>
        <tissue evidence="6">Blood</tissue>
    </source>
</reference>
<dbReference type="GO" id="GO:1990180">
    <property type="term" value="P:mitochondrial tRNA 3'-end processing"/>
    <property type="evidence" value="ECO:0007669"/>
    <property type="project" value="TreeGrafter"/>
</dbReference>
<dbReference type="InterPro" id="IPR050264">
    <property type="entry name" value="Bact_CCA-adding_enz_type3_sf"/>
</dbReference>
<sequence>MQLKTTEFQSLFSDGLNGIAGLDGTQNGYEDLKNRKVRFVGSAEQRIQEDYLRILWYFRFYGRVSVKAGQHDPATLEAIRENARGLAAISGEHIWV</sequence>
<dbReference type="PANTHER" id="PTHR46173">
    <property type="entry name" value="CCA TRNA NUCLEOTIDYLTRANSFERASE 1, MITOCHONDRIAL"/>
    <property type="match status" value="1"/>
</dbReference>